<organism evidence="2">
    <name type="scientific">Nonomuraea gerenzanensis</name>
    <dbReference type="NCBI Taxonomy" id="93944"/>
    <lineage>
        <taxon>Bacteria</taxon>
        <taxon>Bacillati</taxon>
        <taxon>Actinomycetota</taxon>
        <taxon>Actinomycetes</taxon>
        <taxon>Streptosporangiales</taxon>
        <taxon>Streptosporangiaceae</taxon>
        <taxon>Nonomuraea</taxon>
    </lineage>
</organism>
<dbReference type="SUPFAM" id="SSF56747">
    <property type="entry name" value="Prim-pol domain"/>
    <property type="match status" value="1"/>
</dbReference>
<name>A0A1M4EMR8_9ACTN</name>
<dbReference type="InterPro" id="IPR015330">
    <property type="entry name" value="DNA_primase/pol_bifunc_N"/>
</dbReference>
<reference evidence="2" key="1">
    <citation type="submission" date="2016-04" db="EMBL/GenBank/DDBJ databases">
        <authorList>
            <person name="Evans L.H."/>
            <person name="Alamgir A."/>
            <person name="Owens N."/>
            <person name="Weber N.D."/>
            <person name="Virtaneva K."/>
            <person name="Barbian K."/>
            <person name="Babar A."/>
            <person name="Rosenke K."/>
        </authorList>
    </citation>
    <scope>NUCLEOTIDE SEQUENCE</scope>
    <source>
        <strain evidence="2">Nono1</strain>
    </source>
</reference>
<proteinExistence type="predicted"/>
<gene>
    <name evidence="2" type="ORF">BN4615_P9631</name>
</gene>
<protein>
    <recommendedName>
        <fullName evidence="1">DNA primase/polymerase bifunctional N-terminal domain-containing protein</fullName>
    </recommendedName>
</protein>
<evidence type="ECO:0000313" key="2">
    <source>
        <dbReference type="EMBL" id="SBP00115.1"/>
    </source>
</evidence>
<dbReference type="Pfam" id="PF09250">
    <property type="entry name" value="Prim-Pol"/>
    <property type="match status" value="1"/>
</dbReference>
<dbReference type="RefSeq" id="WP_225268737.1">
    <property type="nucleotide sequence ID" value="NZ_CP084058.1"/>
</dbReference>
<dbReference type="CDD" id="cd04859">
    <property type="entry name" value="Prim_Pol"/>
    <property type="match status" value="1"/>
</dbReference>
<dbReference type="EMBL" id="LT559118">
    <property type="protein sequence ID" value="SBP00115.1"/>
    <property type="molecule type" value="Genomic_DNA"/>
</dbReference>
<feature type="domain" description="DNA primase/polymerase bifunctional N-terminal" evidence="1">
    <location>
        <begin position="21"/>
        <end position="182"/>
    </location>
</feature>
<evidence type="ECO:0000259" key="1">
    <source>
        <dbReference type="SMART" id="SM00943"/>
    </source>
</evidence>
<dbReference type="SMART" id="SM00943">
    <property type="entry name" value="Prim-Pol"/>
    <property type="match status" value="1"/>
</dbReference>
<dbReference type="AlphaFoldDB" id="A0A1M4EMR8"/>
<sequence>MTPVSGATSGAMPIPDYFPDPLAVVERGLAVAPIPPGGRVPALKDWPNRCSNDRAVILQHWPNGSNICVGCKASGMVGIDLDRNHSEADGVESFTELCEQHGQTWPKTFTVQTPRGGLHLYYWAPAGRTFGNTTSRIGLGIDTRGPGRGNGGGYLIGPGSIVGGKPYVVVRDMPVQILPSWLADLLDPPQENTTKPLGPMPAVDNKYVAAAVQGEVQRILDTPKGGPGVPGRNDQLNRSAYALGRLVGAYVLNQATAEAALRAAADAVGLIAEDGPRAVEATIASGLGAGLRKPRYIRGVR</sequence>
<accession>A0A1M4EMR8</accession>